<feature type="signal peptide" evidence="1">
    <location>
        <begin position="1"/>
        <end position="17"/>
    </location>
</feature>
<accession>A0A7I8WEQ7</accession>
<protein>
    <submittedName>
        <fullName evidence="2">DgyrCDS14683</fullName>
    </submittedName>
</protein>
<evidence type="ECO:0000313" key="2">
    <source>
        <dbReference type="EMBL" id="CAD5126595.1"/>
    </source>
</evidence>
<comment type="caution">
    <text evidence="2">The sequence shown here is derived from an EMBL/GenBank/DDBJ whole genome shotgun (WGS) entry which is preliminary data.</text>
</comment>
<sequence length="608" mass="69598">MFLLLFLFSSLFMYGSSFLADGKLVNVCRQKFGATCQASSSHADLRDYTFICTNALEPHWINYRDWASQCVSNCNNQNIRITFASISDIAEICIDQRLHSPPHLVKEVKLDFSNGASFTVQLDQVNFQKCFLLPNATGENSQWITATTQKDFGSGQLGLGSIMAYVYKDLEGEEEKHLTNIAGINKGSTCTASHSPSTCTKALDYDFAPNLKADWITSCVIVQCTNIIYKLFLKDGIAPKMLCIAPREYGENTILKTVKIEWSSGLIQMLIFPNSRLRQCFDYEGYSIESSINATIIDTYSQAPYNLGFAYFQLYTIETPLKNFDIIGNLTLFYYIPSYLYKTFYGFTFGINAQNSLENSISISYWNKDKELFTIHIDHKNGNDRDTILEIDDSTAHKITTKIADDHLLAHNVWREFWITIKSNRLEFGRGIVYGKNRLLSSFYLSNPLCITRVGIKNKETTGKVLFGVYDLLGQMFKFPASIQCLSLNLVNLYDSKPTTCINLREDFHTIEKVFMNGIFKRKYDKEAHAVLRYQNEDEKFIKVYYIITEKDLKVSKVCPLKTIGKSLNNINKYWFDCNEKLETIHKITIKIILSEKVDSLEICKIYP</sequence>
<dbReference type="Proteomes" id="UP000549394">
    <property type="component" value="Unassembled WGS sequence"/>
</dbReference>
<dbReference type="AlphaFoldDB" id="A0A7I8WEQ7"/>
<evidence type="ECO:0000313" key="3">
    <source>
        <dbReference type="Proteomes" id="UP000549394"/>
    </source>
</evidence>
<reference evidence="2 3" key="1">
    <citation type="submission" date="2020-08" db="EMBL/GenBank/DDBJ databases">
        <authorList>
            <person name="Hejnol A."/>
        </authorList>
    </citation>
    <scope>NUCLEOTIDE SEQUENCE [LARGE SCALE GENOMIC DNA]</scope>
</reference>
<organism evidence="2 3">
    <name type="scientific">Dimorphilus gyrociliatus</name>
    <dbReference type="NCBI Taxonomy" id="2664684"/>
    <lineage>
        <taxon>Eukaryota</taxon>
        <taxon>Metazoa</taxon>
        <taxon>Spiralia</taxon>
        <taxon>Lophotrochozoa</taxon>
        <taxon>Annelida</taxon>
        <taxon>Polychaeta</taxon>
        <taxon>Polychaeta incertae sedis</taxon>
        <taxon>Dinophilidae</taxon>
        <taxon>Dimorphilus</taxon>
    </lineage>
</organism>
<dbReference type="EMBL" id="CAJFCJ010000064">
    <property type="protein sequence ID" value="CAD5126595.1"/>
    <property type="molecule type" value="Genomic_DNA"/>
</dbReference>
<evidence type="ECO:0000256" key="1">
    <source>
        <dbReference type="SAM" id="SignalP"/>
    </source>
</evidence>
<proteinExistence type="predicted"/>
<keyword evidence="3" id="KW-1185">Reference proteome</keyword>
<feature type="chain" id="PRO_5029638009" evidence="1">
    <location>
        <begin position="18"/>
        <end position="608"/>
    </location>
</feature>
<gene>
    <name evidence="2" type="ORF">DGYR_LOCUS13833</name>
</gene>
<name>A0A7I8WEQ7_9ANNE</name>
<keyword evidence="1" id="KW-0732">Signal</keyword>